<name>A0A0A9HBA8_ARUDO</name>
<protein>
    <submittedName>
        <fullName evidence="1">Uncharacterized protein</fullName>
    </submittedName>
</protein>
<organism evidence="1">
    <name type="scientific">Arundo donax</name>
    <name type="common">Giant reed</name>
    <name type="synonym">Donax arundinaceus</name>
    <dbReference type="NCBI Taxonomy" id="35708"/>
    <lineage>
        <taxon>Eukaryota</taxon>
        <taxon>Viridiplantae</taxon>
        <taxon>Streptophyta</taxon>
        <taxon>Embryophyta</taxon>
        <taxon>Tracheophyta</taxon>
        <taxon>Spermatophyta</taxon>
        <taxon>Magnoliopsida</taxon>
        <taxon>Liliopsida</taxon>
        <taxon>Poales</taxon>
        <taxon>Poaceae</taxon>
        <taxon>PACMAD clade</taxon>
        <taxon>Arundinoideae</taxon>
        <taxon>Arundineae</taxon>
        <taxon>Arundo</taxon>
    </lineage>
</organism>
<evidence type="ECO:0000313" key="1">
    <source>
        <dbReference type="EMBL" id="JAE34485.1"/>
    </source>
</evidence>
<sequence length="14" mass="1585">MWAGMDREENASST</sequence>
<dbReference type="EMBL" id="GBRH01163411">
    <property type="protein sequence ID" value="JAE34485.1"/>
    <property type="molecule type" value="Transcribed_RNA"/>
</dbReference>
<reference evidence="1" key="2">
    <citation type="journal article" date="2015" name="Data Brief">
        <title>Shoot transcriptome of the giant reed, Arundo donax.</title>
        <authorList>
            <person name="Barrero R.A."/>
            <person name="Guerrero F.D."/>
            <person name="Moolhuijzen P."/>
            <person name="Goolsby J.A."/>
            <person name="Tidwell J."/>
            <person name="Bellgard S.E."/>
            <person name="Bellgard M.I."/>
        </authorList>
    </citation>
    <scope>NUCLEOTIDE SEQUENCE</scope>
    <source>
        <tissue evidence="1">Shoot tissue taken approximately 20 cm above the soil surface</tissue>
    </source>
</reference>
<proteinExistence type="predicted"/>
<reference evidence="1" key="1">
    <citation type="submission" date="2014-09" db="EMBL/GenBank/DDBJ databases">
        <authorList>
            <person name="Magalhaes I.L.F."/>
            <person name="Oliveira U."/>
            <person name="Santos F.R."/>
            <person name="Vidigal T.H.D.A."/>
            <person name="Brescovit A.D."/>
            <person name="Santos A.J."/>
        </authorList>
    </citation>
    <scope>NUCLEOTIDE SEQUENCE</scope>
    <source>
        <tissue evidence="1">Shoot tissue taken approximately 20 cm above the soil surface</tissue>
    </source>
</reference>
<accession>A0A0A9HBA8</accession>